<evidence type="ECO:0000256" key="3">
    <source>
        <dbReference type="ARBA" id="ARBA00022692"/>
    </source>
</evidence>
<feature type="transmembrane region" description="Helical" evidence="6">
    <location>
        <begin position="125"/>
        <end position="148"/>
    </location>
</feature>
<feature type="transmembrane region" description="Helical" evidence="6">
    <location>
        <begin position="207"/>
        <end position="227"/>
    </location>
</feature>
<evidence type="ECO:0000256" key="6">
    <source>
        <dbReference type="SAM" id="Phobius"/>
    </source>
</evidence>
<feature type="transmembrane region" description="Helical" evidence="6">
    <location>
        <begin position="98"/>
        <end position="119"/>
    </location>
</feature>
<keyword evidence="4 6" id="KW-1133">Transmembrane helix</keyword>
<comment type="subcellular location">
    <subcellularLocation>
        <location evidence="1">Cell membrane</location>
        <topology evidence="1">Multi-pass membrane protein</topology>
    </subcellularLocation>
</comment>
<evidence type="ECO:0000256" key="4">
    <source>
        <dbReference type="ARBA" id="ARBA00022989"/>
    </source>
</evidence>
<accession>A0A644YUS2</accession>
<protein>
    <recommendedName>
        <fullName evidence="8">High-affinity branched-chain amino acid transport system permease protein LivH</fullName>
    </recommendedName>
</protein>
<gene>
    <name evidence="7" type="ORF">SDC9_78897</name>
</gene>
<feature type="transmembrane region" description="Helical" evidence="6">
    <location>
        <begin position="40"/>
        <end position="61"/>
    </location>
</feature>
<keyword evidence="2" id="KW-1003">Cell membrane</keyword>
<feature type="transmembrane region" description="Helical" evidence="6">
    <location>
        <begin position="12"/>
        <end position="33"/>
    </location>
</feature>
<feature type="transmembrane region" description="Helical" evidence="6">
    <location>
        <begin position="284"/>
        <end position="306"/>
    </location>
</feature>
<evidence type="ECO:0000256" key="1">
    <source>
        <dbReference type="ARBA" id="ARBA00004651"/>
    </source>
</evidence>
<evidence type="ECO:0008006" key="8">
    <source>
        <dbReference type="Google" id="ProtNLM"/>
    </source>
</evidence>
<evidence type="ECO:0000313" key="7">
    <source>
        <dbReference type="EMBL" id="MPM32335.1"/>
    </source>
</evidence>
<comment type="caution">
    <text evidence="7">The sequence shown here is derived from an EMBL/GenBank/DDBJ whole genome shotgun (WGS) entry which is preliminary data.</text>
</comment>
<dbReference type="InterPro" id="IPR001851">
    <property type="entry name" value="ABC_transp_permease"/>
</dbReference>
<feature type="transmembrane region" description="Helical" evidence="6">
    <location>
        <begin position="67"/>
        <end position="86"/>
    </location>
</feature>
<dbReference type="GO" id="GO:0005886">
    <property type="term" value="C:plasma membrane"/>
    <property type="evidence" value="ECO:0007669"/>
    <property type="project" value="UniProtKB-SubCell"/>
</dbReference>
<evidence type="ECO:0000256" key="2">
    <source>
        <dbReference type="ARBA" id="ARBA00022475"/>
    </source>
</evidence>
<dbReference type="GO" id="GO:0015658">
    <property type="term" value="F:branched-chain amino acid transmembrane transporter activity"/>
    <property type="evidence" value="ECO:0007669"/>
    <property type="project" value="InterPro"/>
</dbReference>
<feature type="transmembrane region" description="Helical" evidence="6">
    <location>
        <begin position="160"/>
        <end position="179"/>
    </location>
</feature>
<dbReference type="PANTHER" id="PTHR30482:SF10">
    <property type="entry name" value="HIGH-AFFINITY BRANCHED-CHAIN AMINO ACID TRANSPORT PROTEIN BRAE"/>
    <property type="match status" value="1"/>
</dbReference>
<keyword evidence="5 6" id="KW-0472">Membrane</keyword>
<dbReference type="InterPro" id="IPR043428">
    <property type="entry name" value="LivM-like"/>
</dbReference>
<dbReference type="PANTHER" id="PTHR30482">
    <property type="entry name" value="HIGH-AFFINITY BRANCHED-CHAIN AMINO ACID TRANSPORT SYSTEM PERMEASE"/>
    <property type="match status" value="1"/>
</dbReference>
<dbReference type="CDD" id="cd06581">
    <property type="entry name" value="TM_PBP1_LivM_like"/>
    <property type="match status" value="1"/>
</dbReference>
<name>A0A644YUS2_9ZZZZ</name>
<reference evidence="7" key="1">
    <citation type="submission" date="2019-08" db="EMBL/GenBank/DDBJ databases">
        <authorList>
            <person name="Kucharzyk K."/>
            <person name="Murdoch R.W."/>
            <person name="Higgins S."/>
            <person name="Loffler F."/>
        </authorList>
    </citation>
    <scope>NUCLEOTIDE SEQUENCE</scope>
</reference>
<keyword evidence="3 6" id="KW-0812">Transmembrane</keyword>
<dbReference type="Pfam" id="PF02653">
    <property type="entry name" value="BPD_transp_2"/>
    <property type="match status" value="1"/>
</dbReference>
<dbReference type="AlphaFoldDB" id="A0A644YUS2"/>
<evidence type="ECO:0000256" key="5">
    <source>
        <dbReference type="ARBA" id="ARBA00023136"/>
    </source>
</evidence>
<sequence length="331" mass="35473">MKIKKESLNNLITYAMLIAGFVIIMVLIATGAASRHFTSMLVPICVNIILALSLNLVVGFLGELSLGHAGFMSVGAYAGCLFSIYTENILSGNIRFPLAILIGGLVAALFGFIIGIPVLRLKGDYLAIVTLAFGEILRSVIINLNFTGGASGLKGTPQDSTFVIAFVLVIITLFFITNLSNSKYGRAIMSLRDNRIASEACGVNGNYYKLATFVISAFFAGIAGVLYGHNFSILNASTFDYNKSIEILVIVVLGGMGSIRGSIISAIIITVLPEILRFSSDYRMLIYSLVLIAMMIFSSSPTFASFRNSIGFKKKNMSKSENGTDGGAINE</sequence>
<feature type="transmembrane region" description="Helical" evidence="6">
    <location>
        <begin position="247"/>
        <end position="272"/>
    </location>
</feature>
<organism evidence="7">
    <name type="scientific">bioreactor metagenome</name>
    <dbReference type="NCBI Taxonomy" id="1076179"/>
    <lineage>
        <taxon>unclassified sequences</taxon>
        <taxon>metagenomes</taxon>
        <taxon>ecological metagenomes</taxon>
    </lineage>
</organism>
<proteinExistence type="predicted"/>
<dbReference type="EMBL" id="VSSQ01006331">
    <property type="protein sequence ID" value="MPM32335.1"/>
    <property type="molecule type" value="Genomic_DNA"/>
</dbReference>